<dbReference type="RefSeq" id="WP_106228525.1">
    <property type="nucleotide sequence ID" value="NZ_PVTV01000017.1"/>
</dbReference>
<protein>
    <submittedName>
        <fullName evidence="1">Uncharacterized protein</fullName>
    </submittedName>
</protein>
<evidence type="ECO:0000313" key="2">
    <source>
        <dbReference type="Proteomes" id="UP000238308"/>
    </source>
</evidence>
<dbReference type="EMBL" id="PVTV01000017">
    <property type="protein sequence ID" value="PRY96458.1"/>
    <property type="molecule type" value="Genomic_DNA"/>
</dbReference>
<sequence length="94" mass="10262">MTKTISTKKPVLKSAAAKEQQALHEMYDYFKNNRALMPANITTQRDFVIAQLLAGRDVAEVYAQAIANANALVEIKPLPKIHVIRAKGTAAKAA</sequence>
<proteinExistence type="predicted"/>
<keyword evidence="2" id="KW-1185">Reference proteome</keyword>
<name>A0A2T0XC01_9BURK</name>
<evidence type="ECO:0000313" key="1">
    <source>
        <dbReference type="EMBL" id="PRY96458.1"/>
    </source>
</evidence>
<organism evidence="1 2">
    <name type="scientific">Jezberella montanilacus</name>
    <dbReference type="NCBI Taxonomy" id="323426"/>
    <lineage>
        <taxon>Bacteria</taxon>
        <taxon>Pseudomonadati</taxon>
        <taxon>Pseudomonadota</taxon>
        <taxon>Betaproteobacteria</taxon>
        <taxon>Burkholderiales</taxon>
        <taxon>Alcaligenaceae</taxon>
        <taxon>Jezberella</taxon>
    </lineage>
</organism>
<accession>A0A2T0XC01</accession>
<dbReference type="OrthoDB" id="8682935at2"/>
<gene>
    <name evidence="1" type="ORF">BCM14_2697</name>
</gene>
<comment type="caution">
    <text evidence="1">The sequence shown here is derived from an EMBL/GenBank/DDBJ whole genome shotgun (WGS) entry which is preliminary data.</text>
</comment>
<dbReference type="AlphaFoldDB" id="A0A2T0XC01"/>
<reference evidence="1 2" key="1">
    <citation type="submission" date="2018-03" db="EMBL/GenBank/DDBJ databases">
        <title>Genomic Encyclopedia of Type Strains, Phase III (KMG-III): the genomes of soil and plant-associated and newly described type strains.</title>
        <authorList>
            <person name="Whitman W."/>
        </authorList>
    </citation>
    <scope>NUCLEOTIDE SEQUENCE [LARGE SCALE GENOMIC DNA]</scope>
    <source>
        <strain evidence="1 2">MWH-P2sevCIIIb</strain>
    </source>
</reference>
<dbReference type="Proteomes" id="UP000238308">
    <property type="component" value="Unassembled WGS sequence"/>
</dbReference>